<dbReference type="EMBL" id="CAJNIZ010046037">
    <property type="protein sequence ID" value="CAE7737408.1"/>
    <property type="molecule type" value="Genomic_DNA"/>
</dbReference>
<evidence type="ECO:0000313" key="1">
    <source>
        <dbReference type="EMBL" id="CAE7737408.1"/>
    </source>
</evidence>
<gene>
    <name evidence="1" type="primary">ATP4A</name>
    <name evidence="1" type="ORF">SPIL2461_LOCUS21195</name>
</gene>
<proteinExistence type="predicted"/>
<dbReference type="OrthoDB" id="439684at2759"/>
<dbReference type="Proteomes" id="UP000649617">
    <property type="component" value="Unassembled WGS sequence"/>
</dbReference>
<reference evidence="1" key="1">
    <citation type="submission" date="2021-02" db="EMBL/GenBank/DDBJ databases">
        <authorList>
            <person name="Dougan E. K."/>
            <person name="Rhodes N."/>
            <person name="Thang M."/>
            <person name="Chan C."/>
        </authorList>
    </citation>
    <scope>NUCLEOTIDE SEQUENCE</scope>
</reference>
<comment type="caution">
    <text evidence="1">The sequence shown here is derived from an EMBL/GenBank/DDBJ whole genome shotgun (WGS) entry which is preliminary data.</text>
</comment>
<organism evidence="1 2">
    <name type="scientific">Symbiodinium pilosum</name>
    <name type="common">Dinoflagellate</name>
    <dbReference type="NCBI Taxonomy" id="2952"/>
    <lineage>
        <taxon>Eukaryota</taxon>
        <taxon>Sar</taxon>
        <taxon>Alveolata</taxon>
        <taxon>Dinophyceae</taxon>
        <taxon>Suessiales</taxon>
        <taxon>Symbiodiniaceae</taxon>
        <taxon>Symbiodinium</taxon>
    </lineage>
</organism>
<keyword evidence="2" id="KW-1185">Reference proteome</keyword>
<evidence type="ECO:0000313" key="2">
    <source>
        <dbReference type="Proteomes" id="UP000649617"/>
    </source>
</evidence>
<name>A0A812XI56_SYMPI</name>
<protein>
    <submittedName>
        <fullName evidence="1">ATP4A protein</fullName>
    </submittedName>
</protein>
<accession>A0A812XI56</accession>
<dbReference type="AlphaFoldDB" id="A0A812XI56"/>
<sequence length="167" mass="19281">MCQKPNVLPPVPPKPSKDKFIYDLQVQSWKAEPYDRMRLYIQAVTQRFVQELEANPFGGKYFIHWTTDPNAEGFFKFDVVDRDNYNEAARSGKILIDSDITEQEEGIEVYVYKTLEAKEELAKTILVQDVVVVPGELQDAIKVILATPFPPYEPGPNRYEGLKRIRE</sequence>